<dbReference type="Proteomes" id="UP000237819">
    <property type="component" value="Unassembled WGS sequence"/>
</dbReference>
<dbReference type="InterPro" id="IPR036465">
    <property type="entry name" value="vWFA_dom_sf"/>
</dbReference>
<accession>A0A2S8GNQ1</accession>
<sequence>MMRSIHRPRTWSHRLVLATFLALCLIGPQVADAQALDENDNVIPFNETLLLRGGAPRMVWVTIEGTTPTVNLPNGRPTRDAGFTMRYLQPAYILREATNKQGRSYLLLATRRFGNKVDRILGWVPERDTIERLSAKRDNVTRLAQKCLLVNRVEFAKQGNLNRENYAVVESYKSPFNKNESVGTFPLRTLLYIYAEQSDHVLVGLGETFDSAAPGDCLRGWVDKSRVVRWDHRVALEWDVSTSQYRQERGAVFVEQEDAEAWLDLKLDIAQIANDESRLAYQEELNSKKEAIPLTSSSMRYPVLSDHNLSAESDNYLYHVGWSAPLKMDPERRKRLENTRDRLRSIMVRFQTVNLLFVIDKTTGMGPNIDAVSQVIDRLVKRYQEPQPGIYRRNVNVACSMYADDKLDGATEPFSHSQTKDLSNPKSVGYLKEFLRSKQNVPGGGIRESVFLGLNEAMCDWKTRFKKPGRNVVILLGDYGDHEEWGGPRSKAALANFKPTRDFLGNVTNVELYAVSVVELAGDKVVNQAEADRFARQCDELCAAVNLQSAEALQRILPNARAEPIARKISNVSSPKAVSDSIWLELEALEERNRKSISELNNLIAQTNSSTAKGMEVQAIQDIARSGFDLNSLGNDQLVNIYRSGLVWKFSREQEFTKVPQVREMALLTEGDVRRIVTLLAQVNSIGKDNDQLTFNQLLDPLIDGLAAENRDDSNRFVNGNVDLKANDVRSLGDWFRQRKIPVGDSKLLEYSKGDGNFAVSSRLMLDLKLKHARLRKLLDQLDPNYHADLKTYTEIKIDQSAKAVVEIITPLKPDSKDYEWHVEQKKRWFEFPGDPLLLKHVWVDVERELP</sequence>
<feature type="signal peptide" evidence="1">
    <location>
        <begin position="1"/>
        <end position="33"/>
    </location>
</feature>
<dbReference type="CDD" id="cd00198">
    <property type="entry name" value="vWFA"/>
    <property type="match status" value="1"/>
</dbReference>
<dbReference type="RefSeq" id="WP_105335435.1">
    <property type="nucleotide sequence ID" value="NZ_PUHZ01000011.1"/>
</dbReference>
<feature type="chain" id="PRO_5015450482" description="VWFA domain-containing protein" evidence="1">
    <location>
        <begin position="34"/>
        <end position="851"/>
    </location>
</feature>
<dbReference type="InterPro" id="IPR002035">
    <property type="entry name" value="VWF_A"/>
</dbReference>
<keyword evidence="1" id="KW-0732">Signal</keyword>
<dbReference type="SUPFAM" id="SSF53300">
    <property type="entry name" value="vWA-like"/>
    <property type="match status" value="1"/>
</dbReference>
<name>A0A2S8GNQ1_9BACT</name>
<protein>
    <recommendedName>
        <fullName evidence="2">VWFA domain-containing protein</fullName>
    </recommendedName>
</protein>
<evidence type="ECO:0000313" key="3">
    <source>
        <dbReference type="EMBL" id="PQO46057.1"/>
    </source>
</evidence>
<dbReference type="AlphaFoldDB" id="A0A2S8GNQ1"/>
<dbReference type="EMBL" id="PUHZ01000011">
    <property type="protein sequence ID" value="PQO46057.1"/>
    <property type="molecule type" value="Genomic_DNA"/>
</dbReference>
<feature type="domain" description="VWFA" evidence="2">
    <location>
        <begin position="354"/>
        <end position="560"/>
    </location>
</feature>
<proteinExistence type="predicted"/>
<comment type="caution">
    <text evidence="3">The sequence shown here is derived from an EMBL/GenBank/DDBJ whole genome shotgun (WGS) entry which is preliminary data.</text>
</comment>
<organism evidence="3 4">
    <name type="scientific">Blastopirellula marina</name>
    <dbReference type="NCBI Taxonomy" id="124"/>
    <lineage>
        <taxon>Bacteria</taxon>
        <taxon>Pseudomonadati</taxon>
        <taxon>Planctomycetota</taxon>
        <taxon>Planctomycetia</taxon>
        <taxon>Pirellulales</taxon>
        <taxon>Pirellulaceae</taxon>
        <taxon>Blastopirellula</taxon>
    </lineage>
</organism>
<evidence type="ECO:0000259" key="2">
    <source>
        <dbReference type="PROSITE" id="PS50234"/>
    </source>
</evidence>
<dbReference type="OrthoDB" id="9805121at2"/>
<evidence type="ECO:0000256" key="1">
    <source>
        <dbReference type="SAM" id="SignalP"/>
    </source>
</evidence>
<dbReference type="Gene3D" id="3.40.50.410">
    <property type="entry name" value="von Willebrand factor, type A domain"/>
    <property type="match status" value="1"/>
</dbReference>
<gene>
    <name evidence="3" type="ORF">C5Y93_10790</name>
</gene>
<evidence type="ECO:0000313" key="4">
    <source>
        <dbReference type="Proteomes" id="UP000237819"/>
    </source>
</evidence>
<reference evidence="3 4" key="1">
    <citation type="submission" date="2018-02" db="EMBL/GenBank/DDBJ databases">
        <title>Comparative genomes isolates from brazilian mangrove.</title>
        <authorList>
            <person name="Araujo J.E."/>
            <person name="Taketani R.G."/>
            <person name="Silva M.C.P."/>
            <person name="Loureco M.V."/>
            <person name="Andreote F.D."/>
        </authorList>
    </citation>
    <scope>NUCLEOTIDE SEQUENCE [LARGE SCALE GENOMIC DNA]</scope>
    <source>
        <strain evidence="3 4">Nap-Phe MGV</strain>
    </source>
</reference>
<dbReference type="PROSITE" id="PS50234">
    <property type="entry name" value="VWFA"/>
    <property type="match status" value="1"/>
</dbReference>